<dbReference type="AlphaFoldDB" id="H2YZD7"/>
<protein>
    <recommendedName>
        <fullName evidence="1">SCP domain-containing protein</fullName>
    </recommendedName>
</protein>
<dbReference type="InterPro" id="IPR018244">
    <property type="entry name" value="Allrgn_V5/Tpx1_CS"/>
</dbReference>
<dbReference type="InterPro" id="IPR035940">
    <property type="entry name" value="CAP_sf"/>
</dbReference>
<dbReference type="SMART" id="SM00198">
    <property type="entry name" value="SCP"/>
    <property type="match status" value="1"/>
</dbReference>
<dbReference type="CDD" id="cd05382">
    <property type="entry name" value="CAP_GAPR1-like"/>
    <property type="match status" value="1"/>
</dbReference>
<dbReference type="FunFam" id="3.40.33.10:FF:000002">
    <property type="entry name" value="Golgi-associated plant pathogenesis-related protein 1"/>
    <property type="match status" value="1"/>
</dbReference>
<dbReference type="PRINTS" id="PR00837">
    <property type="entry name" value="V5TPXLIKE"/>
</dbReference>
<dbReference type="PANTHER" id="PTHR10334">
    <property type="entry name" value="CYSTEINE-RICH SECRETORY PROTEIN-RELATED"/>
    <property type="match status" value="1"/>
</dbReference>
<dbReference type="InterPro" id="IPR034113">
    <property type="entry name" value="SCP_GAPR1-like"/>
</dbReference>
<name>H2YZD7_CIOSA</name>
<organism evidence="2 3">
    <name type="scientific">Ciona savignyi</name>
    <name type="common">Pacific transparent sea squirt</name>
    <dbReference type="NCBI Taxonomy" id="51511"/>
    <lineage>
        <taxon>Eukaryota</taxon>
        <taxon>Metazoa</taxon>
        <taxon>Chordata</taxon>
        <taxon>Tunicata</taxon>
        <taxon>Ascidiacea</taxon>
        <taxon>Phlebobranchia</taxon>
        <taxon>Cionidae</taxon>
        <taxon>Ciona</taxon>
    </lineage>
</organism>
<reference evidence="2" key="2">
    <citation type="submission" date="2025-08" db="UniProtKB">
        <authorList>
            <consortium name="Ensembl"/>
        </authorList>
    </citation>
    <scope>IDENTIFICATION</scope>
</reference>
<dbReference type="OMA" id="YKYCGSY"/>
<sequence>SPKMPSSFESDVIKAHNEYRANHNAAPLKQKDELTNVAQKWAKHLASSGKFGHSNHKDYGENIAMTSAKNPTGDVITDMWYDEIHKYNFRDPGFKSGTGHFTQVVWKNSTEIGIGVATDGKGTLFAVANYAPAGNFRGQFEENVPKPKK</sequence>
<evidence type="ECO:0000313" key="3">
    <source>
        <dbReference type="Proteomes" id="UP000007875"/>
    </source>
</evidence>
<feature type="domain" description="SCP" evidence="1">
    <location>
        <begin position="7"/>
        <end position="138"/>
    </location>
</feature>
<dbReference type="Proteomes" id="UP000007875">
    <property type="component" value="Unassembled WGS sequence"/>
</dbReference>
<reference evidence="3" key="1">
    <citation type="submission" date="2003-08" db="EMBL/GenBank/DDBJ databases">
        <authorList>
            <person name="Birren B."/>
            <person name="Nusbaum C."/>
            <person name="Abebe A."/>
            <person name="Abouelleil A."/>
            <person name="Adekoya E."/>
            <person name="Ait-zahra M."/>
            <person name="Allen N."/>
            <person name="Allen T."/>
            <person name="An P."/>
            <person name="Anderson M."/>
            <person name="Anderson S."/>
            <person name="Arachchi H."/>
            <person name="Armbruster J."/>
            <person name="Bachantsang P."/>
            <person name="Baldwin J."/>
            <person name="Barry A."/>
            <person name="Bayul T."/>
            <person name="Blitshsteyn B."/>
            <person name="Bloom T."/>
            <person name="Blye J."/>
            <person name="Boguslavskiy L."/>
            <person name="Borowsky M."/>
            <person name="Boukhgalter B."/>
            <person name="Brunache A."/>
            <person name="Butler J."/>
            <person name="Calixte N."/>
            <person name="Calvo S."/>
            <person name="Camarata J."/>
            <person name="Campo K."/>
            <person name="Chang J."/>
            <person name="Cheshatsang Y."/>
            <person name="Citroen M."/>
            <person name="Collymore A."/>
            <person name="Considine T."/>
            <person name="Cook A."/>
            <person name="Cooke P."/>
            <person name="Corum B."/>
            <person name="Cuomo C."/>
            <person name="David R."/>
            <person name="Dawoe T."/>
            <person name="Degray S."/>
            <person name="Dodge S."/>
            <person name="Dooley K."/>
            <person name="Dorje P."/>
            <person name="Dorjee K."/>
            <person name="Dorris L."/>
            <person name="Duffey N."/>
            <person name="Dupes A."/>
            <person name="Elkins T."/>
            <person name="Engels R."/>
            <person name="Erickson J."/>
            <person name="Farina A."/>
            <person name="Faro S."/>
            <person name="Ferreira P."/>
            <person name="Fischer H."/>
            <person name="Fitzgerald M."/>
            <person name="Foley K."/>
            <person name="Gage D."/>
            <person name="Galagan J."/>
            <person name="Gearin G."/>
            <person name="Gnerre S."/>
            <person name="Gnirke A."/>
            <person name="Goyette A."/>
            <person name="Graham J."/>
            <person name="Grandbois E."/>
            <person name="Gyaltsen K."/>
            <person name="Hafez N."/>
            <person name="Hagopian D."/>
            <person name="Hagos B."/>
            <person name="Hall J."/>
            <person name="Hatcher B."/>
            <person name="Heller A."/>
            <person name="Higgins H."/>
            <person name="Honan T."/>
            <person name="Horn A."/>
            <person name="Houde N."/>
            <person name="Hughes L."/>
            <person name="Hulme W."/>
            <person name="Husby E."/>
            <person name="Iliev I."/>
            <person name="Jaffe D."/>
            <person name="Jones C."/>
            <person name="Kamal M."/>
            <person name="Kamat A."/>
            <person name="Kamvysselis M."/>
            <person name="Karlsson E."/>
            <person name="Kells C."/>
            <person name="Kieu A."/>
            <person name="Kisner P."/>
            <person name="Kodira C."/>
            <person name="Kulbokas E."/>
            <person name="Labutti K."/>
            <person name="Lama D."/>
            <person name="Landers T."/>
            <person name="Leger J."/>
            <person name="Levine S."/>
            <person name="Lewis D."/>
            <person name="Lewis T."/>
            <person name="Lindblad-toh K."/>
            <person name="Liu X."/>
            <person name="Lokyitsang T."/>
            <person name="Lokyitsang Y."/>
            <person name="Lucien O."/>
            <person name="Lui A."/>
            <person name="Ma L.J."/>
            <person name="Mabbitt R."/>
            <person name="Macdonald J."/>
            <person name="Maclean C."/>
            <person name="Major J."/>
            <person name="Manning J."/>
            <person name="Marabella R."/>
            <person name="Maru K."/>
            <person name="Matthews C."/>
            <person name="Mauceli E."/>
            <person name="Mccarthy M."/>
            <person name="Mcdonough S."/>
            <person name="Mcghee T."/>
            <person name="Meldrim J."/>
            <person name="Meneus L."/>
            <person name="Mesirov J."/>
            <person name="Mihalev A."/>
            <person name="Mihova T."/>
            <person name="Mikkelsen T."/>
            <person name="Mlenga V."/>
            <person name="Moru K."/>
            <person name="Mozes J."/>
            <person name="Mulrain L."/>
            <person name="Munson G."/>
            <person name="Naylor J."/>
            <person name="Newes C."/>
            <person name="Nguyen C."/>
            <person name="Nguyen N."/>
            <person name="Nguyen T."/>
            <person name="Nicol R."/>
            <person name="Nielsen C."/>
            <person name="Nizzari M."/>
            <person name="Norbu C."/>
            <person name="Norbu N."/>
            <person name="O'donnell P."/>
            <person name="Okoawo O."/>
            <person name="O'leary S."/>
            <person name="Omotosho B."/>
            <person name="O'neill K."/>
            <person name="Osman S."/>
            <person name="Parker S."/>
            <person name="Perrin D."/>
            <person name="Phunkhang P."/>
            <person name="Piqani B."/>
            <person name="Purcell S."/>
            <person name="Rachupka T."/>
            <person name="Ramasamy U."/>
            <person name="Rameau R."/>
            <person name="Ray V."/>
            <person name="Raymond C."/>
            <person name="Retta R."/>
            <person name="Richardson S."/>
            <person name="Rise C."/>
            <person name="Rodriguez J."/>
            <person name="Rogers J."/>
            <person name="Rogov P."/>
            <person name="Rutman M."/>
            <person name="Schupbach R."/>
            <person name="Seaman C."/>
            <person name="Settipalli S."/>
            <person name="Sharpe T."/>
            <person name="Sheridan J."/>
            <person name="Sherpa N."/>
            <person name="Shi J."/>
            <person name="Smirnov S."/>
            <person name="Smith C."/>
            <person name="Sougnez C."/>
            <person name="Spencer B."/>
            <person name="Stalker J."/>
            <person name="Stange-thomann N."/>
            <person name="Stavropoulos S."/>
            <person name="Stetson K."/>
            <person name="Stone C."/>
            <person name="Stone S."/>
            <person name="Stubbs M."/>
            <person name="Talamas J."/>
            <person name="Tchuinga P."/>
            <person name="Tenzing P."/>
            <person name="Tesfaye S."/>
            <person name="Theodore J."/>
            <person name="Thoulutsang Y."/>
            <person name="Topham K."/>
            <person name="Towey S."/>
            <person name="Tsamla T."/>
            <person name="Tsomo N."/>
            <person name="Vallee D."/>
            <person name="Vassiliev H."/>
            <person name="Venkataraman V."/>
            <person name="Vinson J."/>
            <person name="Vo A."/>
            <person name="Wade C."/>
            <person name="Wang S."/>
            <person name="Wangchuk T."/>
            <person name="Wangdi T."/>
            <person name="Whittaker C."/>
            <person name="Wilkinson J."/>
            <person name="Wu Y."/>
            <person name="Wyman D."/>
            <person name="Yadav S."/>
            <person name="Yang S."/>
            <person name="Yang X."/>
            <person name="Yeager S."/>
            <person name="Yee E."/>
            <person name="Young G."/>
            <person name="Zainoun J."/>
            <person name="Zembeck L."/>
            <person name="Zimmer A."/>
            <person name="Zody M."/>
            <person name="Lander E."/>
        </authorList>
    </citation>
    <scope>NUCLEOTIDE SEQUENCE [LARGE SCALE GENOMIC DNA]</scope>
</reference>
<dbReference type="Gene3D" id="3.40.33.10">
    <property type="entry name" value="CAP"/>
    <property type="match status" value="1"/>
</dbReference>
<keyword evidence="3" id="KW-1185">Reference proteome</keyword>
<dbReference type="GO" id="GO:0005576">
    <property type="term" value="C:extracellular region"/>
    <property type="evidence" value="ECO:0007669"/>
    <property type="project" value="InterPro"/>
</dbReference>
<dbReference type="InterPro" id="IPR001283">
    <property type="entry name" value="CRISP-related"/>
</dbReference>
<dbReference type="SUPFAM" id="SSF55797">
    <property type="entry name" value="PR-1-like"/>
    <property type="match status" value="1"/>
</dbReference>
<accession>H2YZD7</accession>
<evidence type="ECO:0000259" key="1">
    <source>
        <dbReference type="SMART" id="SM00198"/>
    </source>
</evidence>
<dbReference type="InterPro" id="IPR014044">
    <property type="entry name" value="CAP_dom"/>
</dbReference>
<proteinExistence type="predicted"/>
<dbReference type="GeneTree" id="ENSGT00390000020276"/>
<dbReference type="Ensembl" id="ENSCSAVT00000010829.1">
    <property type="protein sequence ID" value="ENSCSAVP00000010699.1"/>
    <property type="gene ID" value="ENSCSAVG00000006278.1"/>
</dbReference>
<evidence type="ECO:0000313" key="2">
    <source>
        <dbReference type="Ensembl" id="ENSCSAVP00000010699.1"/>
    </source>
</evidence>
<reference evidence="2" key="3">
    <citation type="submission" date="2025-09" db="UniProtKB">
        <authorList>
            <consortium name="Ensembl"/>
        </authorList>
    </citation>
    <scope>IDENTIFICATION</scope>
</reference>
<dbReference type="PROSITE" id="PS01009">
    <property type="entry name" value="CRISP_1"/>
    <property type="match status" value="1"/>
</dbReference>
<dbReference type="Pfam" id="PF00188">
    <property type="entry name" value="CAP"/>
    <property type="match status" value="1"/>
</dbReference>